<feature type="repeat" description="WD" evidence="7">
    <location>
        <begin position="463"/>
        <end position="503"/>
    </location>
</feature>
<dbReference type="FunFam" id="2.130.10.10:FF:000136">
    <property type="entry name" value="Probable cytosolic iron-sulfur protein assembly protein CIAO1"/>
    <property type="match status" value="1"/>
</dbReference>
<sequence>MGLFPSTKCLPPAISAPARTTSCSPPRRPCRTEGRGPARSALTFQQIRVHVAQHVGDPQLLAGTGATVDVQPGRLGEGGAQRRDGQGAWQRRGQATLRLLGQSAASRAPPPAPAGQPCASGGVHTRGRPPLLRGRCWSPPTSAGRTEPACPGEESNALGSRQAAMKDSLVLLGRVPAHPDSRCWFLAWNPAGTLLASCGGDRRVRIWGTEGDSWICKSVLSEGHQRTVRKVAWSPCGNYLASASFDATTCIWKKNQDDFECVTTLEGHENEVKSVAWAPSGNLLATCSRDKSVWVWEVDEEDEYECVSVLNSHTQDVKHVVWHPNQELLASASYDDTVKLYREEEDDWVCCATLEGHESTVWSLAFDPSGQRLASCSDDRTVRIWRQYPPGNEQGVACSGSDPSWKCICTLSGFHSRTIYDVAWCQLTGALATACGDDAIRVFEEDPSSDPQQPTFSLTAHLPQAHSQDVNCVAWNPKEPGLLASCSDDGEVAFWKYQRPEGL</sequence>
<dbReference type="Pfam" id="PF00400">
    <property type="entry name" value="WD40"/>
    <property type="match status" value="7"/>
</dbReference>
<protein>
    <recommendedName>
        <fullName evidence="6">Probable cytosolic iron-sulfur protein assembly protein CIAO1</fullName>
    </recommendedName>
    <alternativeName>
        <fullName evidence="6">WD repeat-containing protein 39</fullName>
    </alternativeName>
</protein>
<dbReference type="PROSITE" id="PS50294">
    <property type="entry name" value="WD_REPEATS_REGION"/>
    <property type="match status" value="5"/>
</dbReference>
<feature type="region of interest" description="Disordered" evidence="8">
    <location>
        <begin position="103"/>
        <end position="156"/>
    </location>
</feature>
<comment type="subunit">
    <text evidence="6">Component of the CIA complex. Component of the MMXD complex, which includes CIAO1, ERCC2, FAM96B, MMS19 and SLC25A5. Interacts with WT1. Interacts with FAM96A.</text>
</comment>
<evidence type="ECO:0000256" key="5">
    <source>
        <dbReference type="ARBA" id="ARBA00065751"/>
    </source>
</evidence>
<comment type="function">
    <text evidence="6">Key component of the cytosolic iron-sulfur protein assembly (CIA) complex, a multiprotein complex that mediates the incorporation of iron-sulfur cluster into extramitochondrial Fe/S proteins. Seems to specifically modulate the transactivation activity of WT1. As part of the mitotic spindle-associated MMXD complex it may play a role in chromosome segregation.</text>
</comment>
<accession>A0A9L0T9Z1</accession>
<dbReference type="Proteomes" id="UP000002281">
    <property type="component" value="Chromosome 15"/>
</dbReference>
<reference evidence="9" key="2">
    <citation type="submission" date="2025-08" db="UniProtKB">
        <authorList>
            <consortium name="Ensembl"/>
        </authorList>
    </citation>
    <scope>IDENTIFICATION</scope>
    <source>
        <strain evidence="9">Thoroughbred</strain>
    </source>
</reference>
<dbReference type="InterPro" id="IPR001680">
    <property type="entry name" value="WD40_rpt"/>
</dbReference>
<dbReference type="InterPro" id="IPR015943">
    <property type="entry name" value="WD40/YVTN_repeat-like_dom_sf"/>
</dbReference>
<feature type="repeat" description="WD" evidence="7">
    <location>
        <begin position="354"/>
        <end position="385"/>
    </location>
</feature>
<keyword evidence="1 7" id="KW-0853">WD repeat</keyword>
<evidence type="ECO:0000256" key="1">
    <source>
        <dbReference type="ARBA" id="ARBA00022574"/>
    </source>
</evidence>
<comment type="similarity">
    <text evidence="6">Belongs to the WD repeat CIA1 family.</text>
</comment>
<dbReference type="SUPFAM" id="SSF50978">
    <property type="entry name" value="WD40 repeat-like"/>
    <property type="match status" value="1"/>
</dbReference>
<reference evidence="9 10" key="1">
    <citation type="journal article" date="2009" name="Science">
        <title>Genome sequence, comparative analysis, and population genetics of the domestic horse.</title>
        <authorList>
            <consortium name="Broad Institute Genome Sequencing Platform"/>
            <consortium name="Broad Institute Whole Genome Assembly Team"/>
            <person name="Wade C.M."/>
            <person name="Giulotto E."/>
            <person name="Sigurdsson S."/>
            <person name="Zoli M."/>
            <person name="Gnerre S."/>
            <person name="Imsland F."/>
            <person name="Lear T.L."/>
            <person name="Adelson D.L."/>
            <person name="Bailey E."/>
            <person name="Bellone R.R."/>
            <person name="Bloecker H."/>
            <person name="Distl O."/>
            <person name="Edgar R.C."/>
            <person name="Garber M."/>
            <person name="Leeb T."/>
            <person name="Mauceli E."/>
            <person name="MacLeod J.N."/>
            <person name="Penedo M.C.T."/>
            <person name="Raison J.M."/>
            <person name="Sharpe T."/>
            <person name="Vogel J."/>
            <person name="Andersson L."/>
            <person name="Antczak D.F."/>
            <person name="Biagi T."/>
            <person name="Binns M.M."/>
            <person name="Chowdhary B.P."/>
            <person name="Coleman S.J."/>
            <person name="Della Valle G."/>
            <person name="Fryc S."/>
            <person name="Guerin G."/>
            <person name="Hasegawa T."/>
            <person name="Hill E.W."/>
            <person name="Jurka J."/>
            <person name="Kiialainen A."/>
            <person name="Lindgren G."/>
            <person name="Liu J."/>
            <person name="Magnani E."/>
            <person name="Mickelson J.R."/>
            <person name="Murray J."/>
            <person name="Nergadze S.G."/>
            <person name="Onofrio R."/>
            <person name="Pedroni S."/>
            <person name="Piras M.F."/>
            <person name="Raudsepp T."/>
            <person name="Rocchi M."/>
            <person name="Roeed K.H."/>
            <person name="Ryder O.A."/>
            <person name="Searle S."/>
            <person name="Skow L."/>
            <person name="Swinburne J.E."/>
            <person name="Syvaenen A.C."/>
            <person name="Tozaki T."/>
            <person name="Valberg S.J."/>
            <person name="Vaudin M."/>
            <person name="White J.R."/>
            <person name="Zody M.C."/>
            <person name="Lander E.S."/>
            <person name="Lindblad-Toh K."/>
        </authorList>
    </citation>
    <scope>NUCLEOTIDE SEQUENCE [LARGE SCALE GENOMIC DNA]</scope>
    <source>
        <strain evidence="9 10">Thoroughbred</strain>
    </source>
</reference>
<dbReference type="PROSITE" id="PS50082">
    <property type="entry name" value="WD_REPEATS_2"/>
    <property type="match status" value="6"/>
</dbReference>
<feature type="region of interest" description="Disordered" evidence="8">
    <location>
        <begin position="14"/>
        <end position="37"/>
    </location>
</feature>
<feature type="repeat" description="WD" evidence="7">
    <location>
        <begin position="265"/>
        <end position="306"/>
    </location>
</feature>
<dbReference type="CDD" id="cd00200">
    <property type="entry name" value="WD40"/>
    <property type="match status" value="1"/>
</dbReference>
<proteinExistence type="inferred from homology"/>
<dbReference type="AlphaFoldDB" id="A0A9L0T9Z1"/>
<dbReference type="GO" id="GO:0051604">
    <property type="term" value="P:protein maturation"/>
    <property type="evidence" value="ECO:0007669"/>
    <property type="project" value="Ensembl"/>
</dbReference>
<reference evidence="9" key="3">
    <citation type="submission" date="2025-09" db="UniProtKB">
        <authorList>
            <consortium name="Ensembl"/>
        </authorList>
    </citation>
    <scope>IDENTIFICATION</scope>
    <source>
        <strain evidence="9">Thoroughbred</strain>
    </source>
</reference>
<feature type="repeat" description="WD" evidence="7">
    <location>
        <begin position="221"/>
        <end position="253"/>
    </location>
</feature>
<dbReference type="GO" id="GO:0007059">
    <property type="term" value="P:chromosome segregation"/>
    <property type="evidence" value="ECO:0007669"/>
    <property type="project" value="UniProtKB-KW"/>
</dbReference>
<dbReference type="Ensembl" id="ENSECAT00000146418.1">
    <property type="protein sequence ID" value="ENSECAP00000083903.1"/>
    <property type="gene ID" value="ENSECAG00000014428.3"/>
</dbReference>
<dbReference type="GO" id="GO:0016226">
    <property type="term" value="P:iron-sulfur cluster assembly"/>
    <property type="evidence" value="ECO:0000318"/>
    <property type="project" value="GO_Central"/>
</dbReference>
<dbReference type="InterPro" id="IPR036322">
    <property type="entry name" value="WD40_repeat_dom_sf"/>
</dbReference>
<evidence type="ECO:0000256" key="7">
    <source>
        <dbReference type="PROSITE-ProRule" id="PRU00221"/>
    </source>
</evidence>
<comment type="function">
    <text evidence="4">Key component of the cytosolic iron-sulfur protein assembly (CIA) complex, a multiprotein complex that mediates the incorporation of iron-sulfur cluster into extramitochondrial Fe/S proteins. As a CIA complex component, interacts specifically with CIAO2A or CIAO2B and MMS19 to assist different branches of iron-sulfur protein assembly, depending of its interactors. The complex CIAO1:CIAO2B:MMS19 binds to and facilitates the assembly of most cytosolic-nuclear Fe/S proteins. CIAO1:CIAO2A specifically matures ACO1 and stabilizes IREB2. Seems to specifically modulate the transactivation activity of WT1. As part of the mitotic spindle-associated MMXD complex it may play a role in chromosome segregation.</text>
</comment>
<dbReference type="SMART" id="SM00320">
    <property type="entry name" value="WD40"/>
    <property type="match status" value="7"/>
</dbReference>
<evidence type="ECO:0000256" key="4">
    <source>
        <dbReference type="ARBA" id="ARBA00060126"/>
    </source>
</evidence>
<dbReference type="GO" id="GO:0097361">
    <property type="term" value="C:cytosolic [4Fe-4S] assembly targeting complex"/>
    <property type="evidence" value="ECO:0000318"/>
    <property type="project" value="GO_Central"/>
</dbReference>
<evidence type="ECO:0000256" key="2">
    <source>
        <dbReference type="ARBA" id="ARBA00022737"/>
    </source>
</evidence>
<evidence type="ECO:0000313" key="9">
    <source>
        <dbReference type="Ensembl" id="ENSECAP00000083903.1"/>
    </source>
</evidence>
<feature type="repeat" description="WD" evidence="7">
    <location>
        <begin position="186"/>
        <end position="207"/>
    </location>
</feature>
<evidence type="ECO:0000313" key="10">
    <source>
        <dbReference type="Proteomes" id="UP000002281"/>
    </source>
</evidence>
<evidence type="ECO:0000256" key="3">
    <source>
        <dbReference type="ARBA" id="ARBA00022829"/>
    </source>
</evidence>
<dbReference type="PROSITE" id="PS00678">
    <property type="entry name" value="WD_REPEATS_1"/>
    <property type="match status" value="1"/>
</dbReference>
<keyword evidence="10" id="KW-1185">Reference proteome</keyword>
<keyword evidence="2" id="KW-0677">Repeat</keyword>
<dbReference type="HAMAP" id="MF_03037">
    <property type="entry name" value="ciao1"/>
    <property type="match status" value="1"/>
</dbReference>
<evidence type="ECO:0000256" key="8">
    <source>
        <dbReference type="SAM" id="MobiDB-lite"/>
    </source>
</evidence>
<dbReference type="GeneTree" id="ENSGT00940000158670"/>
<keyword evidence="3 6" id="KW-0159">Chromosome partition</keyword>
<comment type="subunit">
    <text evidence="5">Component of the CIA complex. Interacts with CIAO2A and forms a complex with CIAO2B and MMS19; the interactions with CIAO2A and CIAO2B are mutually exclusive. Interacts with CHD1L, ERCC2, IREB2 and POLD1. Component of the MMXD complex, which includes CIAO1, ERCC2, CIAO2B, MMS19 and SLC25A5. Interacts with WT1. Interacts with CIAO3. Interacts (via LYR motif) with HSC20.</text>
</comment>
<evidence type="ECO:0000256" key="6">
    <source>
        <dbReference type="HAMAP-Rule" id="MF_03037"/>
    </source>
</evidence>
<dbReference type="InterPro" id="IPR019775">
    <property type="entry name" value="WD40_repeat_CS"/>
</dbReference>
<gene>
    <name evidence="6 9" type="primary">CIAO1</name>
</gene>
<dbReference type="PANTHER" id="PTHR19920:SF0">
    <property type="entry name" value="CYTOSOLIC IRON-SULFUR PROTEIN ASSEMBLY PROTEIN CIAO1-RELATED"/>
    <property type="match status" value="1"/>
</dbReference>
<feature type="repeat" description="WD" evidence="7">
    <location>
        <begin position="310"/>
        <end position="341"/>
    </location>
</feature>
<dbReference type="InterPro" id="IPR028608">
    <property type="entry name" value="CIAO1/Cia1"/>
</dbReference>
<name>A0A9L0T9Z1_HORSE</name>
<dbReference type="GO" id="GO:0071817">
    <property type="term" value="C:MMXD complex"/>
    <property type="evidence" value="ECO:0007669"/>
    <property type="project" value="UniProtKB-UniRule"/>
</dbReference>
<dbReference type="PANTHER" id="PTHR19920">
    <property type="entry name" value="WD40 PROTEIN CIAO1"/>
    <property type="match status" value="1"/>
</dbReference>
<organism evidence="9 10">
    <name type="scientific">Equus caballus</name>
    <name type="common">Horse</name>
    <dbReference type="NCBI Taxonomy" id="9796"/>
    <lineage>
        <taxon>Eukaryota</taxon>
        <taxon>Metazoa</taxon>
        <taxon>Chordata</taxon>
        <taxon>Craniata</taxon>
        <taxon>Vertebrata</taxon>
        <taxon>Euteleostomi</taxon>
        <taxon>Mammalia</taxon>
        <taxon>Eutheria</taxon>
        <taxon>Laurasiatheria</taxon>
        <taxon>Perissodactyla</taxon>
        <taxon>Equidae</taxon>
        <taxon>Equus</taxon>
    </lineage>
</organism>
<dbReference type="Gene3D" id="2.130.10.10">
    <property type="entry name" value="YVTN repeat-like/Quinoprotein amine dehydrogenase"/>
    <property type="match status" value="1"/>
</dbReference>